<dbReference type="Pfam" id="PF03551">
    <property type="entry name" value="PadR"/>
    <property type="match status" value="1"/>
</dbReference>
<dbReference type="PANTHER" id="PTHR33169:SF14">
    <property type="entry name" value="TRANSCRIPTIONAL REGULATOR RV3488"/>
    <property type="match status" value="1"/>
</dbReference>
<dbReference type="GeneID" id="8096684"/>
<evidence type="ECO:0000313" key="3">
    <source>
        <dbReference type="Proteomes" id="UP000053911"/>
    </source>
</evidence>
<organism evidence="2 3">
    <name type="scientific">Thermococcus sibiricus</name>
    <dbReference type="NCBI Taxonomy" id="172049"/>
    <lineage>
        <taxon>Archaea</taxon>
        <taxon>Methanobacteriati</taxon>
        <taxon>Methanobacteriota</taxon>
        <taxon>Thermococci</taxon>
        <taxon>Thermococcales</taxon>
        <taxon>Thermococcaceae</taxon>
        <taxon>Thermococcus</taxon>
    </lineage>
</organism>
<accession>A0A101ELE2</accession>
<dbReference type="InterPro" id="IPR036390">
    <property type="entry name" value="WH_DNA-bd_sf"/>
</dbReference>
<protein>
    <submittedName>
        <fullName evidence="2">Transcriptional regulator, padR-like family</fullName>
    </submittedName>
</protein>
<dbReference type="EMBL" id="LGFD01000021">
    <property type="protein sequence ID" value="KUK17519.1"/>
    <property type="molecule type" value="Genomic_DNA"/>
</dbReference>
<dbReference type="InterPro" id="IPR005149">
    <property type="entry name" value="Tscrpt_reg_PadR_N"/>
</dbReference>
<dbReference type="OMA" id="GFIQIHI"/>
<dbReference type="PANTHER" id="PTHR33169">
    <property type="entry name" value="PADR-FAMILY TRANSCRIPTIONAL REGULATOR"/>
    <property type="match status" value="1"/>
</dbReference>
<dbReference type="PATRIC" id="fig|172049.5.peg.2181"/>
<dbReference type="InterPro" id="IPR052509">
    <property type="entry name" value="Metal_resp_DNA-bind_regulator"/>
</dbReference>
<dbReference type="InterPro" id="IPR036388">
    <property type="entry name" value="WH-like_DNA-bd_sf"/>
</dbReference>
<name>A0A101ELE2_9EURY</name>
<proteinExistence type="predicted"/>
<feature type="domain" description="Transcription regulator PadR N-terminal" evidence="1">
    <location>
        <begin position="14"/>
        <end position="84"/>
    </location>
</feature>
<dbReference type="Proteomes" id="UP000053911">
    <property type="component" value="Unassembled WGS sequence"/>
</dbReference>
<comment type="caution">
    <text evidence="2">The sequence shown here is derived from an EMBL/GenBank/DDBJ whole genome shotgun (WGS) entry which is preliminary data.</text>
</comment>
<dbReference type="Gene3D" id="1.10.10.10">
    <property type="entry name" value="Winged helix-like DNA-binding domain superfamily/Winged helix DNA-binding domain"/>
    <property type="match status" value="1"/>
</dbReference>
<dbReference type="AlphaFoldDB" id="A0A101ELE2"/>
<dbReference type="RefSeq" id="WP_015849941.1">
    <property type="nucleotide sequence ID" value="NZ_LGFD01000021.1"/>
</dbReference>
<sequence length="101" mass="11703">MMRRIILGFMGLHILHHASKEAITGTFMMKELENHGYKVSPGTIYPLLQNMEKLGLLKSTWKIKDGRRIRTYQITQEGIKVLEESKKKVKELCMEILGDTK</sequence>
<evidence type="ECO:0000313" key="2">
    <source>
        <dbReference type="EMBL" id="KUK17519.1"/>
    </source>
</evidence>
<gene>
    <name evidence="2" type="ORF">XD54_1200</name>
</gene>
<dbReference type="SUPFAM" id="SSF46785">
    <property type="entry name" value="Winged helix' DNA-binding domain"/>
    <property type="match status" value="1"/>
</dbReference>
<reference evidence="3" key="1">
    <citation type="journal article" date="2015" name="MBio">
        <title>Genome-Resolved Metagenomic Analysis Reveals Roles for Candidate Phyla and Other Microbial Community Members in Biogeochemical Transformations in Oil Reservoirs.</title>
        <authorList>
            <person name="Hu P."/>
            <person name="Tom L."/>
            <person name="Singh A."/>
            <person name="Thomas B.C."/>
            <person name="Baker B.J."/>
            <person name="Piceno Y.M."/>
            <person name="Andersen G.L."/>
            <person name="Banfield J.F."/>
        </authorList>
    </citation>
    <scope>NUCLEOTIDE SEQUENCE [LARGE SCALE GENOMIC DNA]</scope>
</reference>
<evidence type="ECO:0000259" key="1">
    <source>
        <dbReference type="Pfam" id="PF03551"/>
    </source>
</evidence>